<evidence type="ECO:0000256" key="1">
    <source>
        <dbReference type="ARBA" id="ARBA00008007"/>
    </source>
</evidence>
<sequence>MLQLLRQLFQRSTHDIQQALQWLNTSSSECPFCGKGLSKTLLSPSFLKSGGLQAYLSYLPSSFIQSVCSSCQAAIPWLTPIKCRICGRGITCTDCVRRTDARFIANRSAVQYSSEMREWLAQYKYRGNERLEHMLAQMMLPAFAAITKEAAFRTQPSSPDEVSSSSSFWDAITFVPVSSERAEERGFNQAERFASILSGYHHIPLYDLLIRQRHTEKQSFKTRSERMKDTRRLFQAKPETMGLLHTSLSNSLAPSRPIRLLLIDDIYTTGSTIQACATALHEQASISLAIYALTWARS</sequence>
<dbReference type="AlphaFoldDB" id="A0A1I2H788"/>
<comment type="similarity">
    <text evidence="1">Belongs to the ComF/GntX family.</text>
</comment>
<gene>
    <name evidence="2" type="ORF">SAMN05216378_5677</name>
</gene>
<keyword evidence="3" id="KW-1185">Reference proteome</keyword>
<dbReference type="CDD" id="cd06223">
    <property type="entry name" value="PRTases_typeI"/>
    <property type="match status" value="1"/>
</dbReference>
<dbReference type="PANTHER" id="PTHR47505">
    <property type="entry name" value="DNA UTILIZATION PROTEIN YHGH"/>
    <property type="match status" value="1"/>
</dbReference>
<dbReference type="Gene3D" id="3.40.50.2020">
    <property type="match status" value="1"/>
</dbReference>
<dbReference type="SUPFAM" id="SSF53271">
    <property type="entry name" value="PRTase-like"/>
    <property type="match status" value="1"/>
</dbReference>
<accession>A0A1I2H788</accession>
<protein>
    <submittedName>
        <fullName evidence="2">ComF family protein</fullName>
    </submittedName>
</protein>
<dbReference type="Proteomes" id="UP000198855">
    <property type="component" value="Unassembled WGS sequence"/>
</dbReference>
<reference evidence="3" key="1">
    <citation type="submission" date="2016-10" db="EMBL/GenBank/DDBJ databases">
        <authorList>
            <person name="Varghese N."/>
            <person name="Submissions S."/>
        </authorList>
    </citation>
    <scope>NUCLEOTIDE SEQUENCE [LARGE SCALE GENOMIC DNA]</scope>
    <source>
        <strain evidence="3">CGMCC 1.10784</strain>
    </source>
</reference>
<dbReference type="InterPro" id="IPR029057">
    <property type="entry name" value="PRTase-like"/>
</dbReference>
<name>A0A1I2H788_9BACL</name>
<organism evidence="2 3">
    <name type="scientific">Paenibacillus catalpae</name>
    <dbReference type="NCBI Taxonomy" id="1045775"/>
    <lineage>
        <taxon>Bacteria</taxon>
        <taxon>Bacillati</taxon>
        <taxon>Bacillota</taxon>
        <taxon>Bacilli</taxon>
        <taxon>Bacillales</taxon>
        <taxon>Paenibacillaceae</taxon>
        <taxon>Paenibacillus</taxon>
    </lineage>
</organism>
<dbReference type="InterPro" id="IPR051910">
    <property type="entry name" value="ComF/GntX_DNA_util-trans"/>
</dbReference>
<proteinExistence type="inferred from homology"/>
<evidence type="ECO:0000313" key="2">
    <source>
        <dbReference type="EMBL" id="SFF24837.1"/>
    </source>
</evidence>
<dbReference type="RefSeq" id="WP_091189997.1">
    <property type="nucleotide sequence ID" value="NZ_FOMT01000006.1"/>
</dbReference>
<dbReference type="PANTHER" id="PTHR47505:SF1">
    <property type="entry name" value="DNA UTILIZATION PROTEIN YHGH"/>
    <property type="match status" value="1"/>
</dbReference>
<dbReference type="OrthoDB" id="9779910at2"/>
<dbReference type="EMBL" id="FOMT01000006">
    <property type="protein sequence ID" value="SFF24837.1"/>
    <property type="molecule type" value="Genomic_DNA"/>
</dbReference>
<evidence type="ECO:0000313" key="3">
    <source>
        <dbReference type="Proteomes" id="UP000198855"/>
    </source>
</evidence>
<dbReference type="InterPro" id="IPR000836">
    <property type="entry name" value="PRTase_dom"/>
</dbReference>
<dbReference type="STRING" id="1045775.SAMN05216378_5677"/>